<dbReference type="InterPro" id="IPR001466">
    <property type="entry name" value="Beta-lactam-related"/>
</dbReference>
<dbReference type="SUPFAM" id="SSF56601">
    <property type="entry name" value="beta-lactamase/transpeptidase-like"/>
    <property type="match status" value="1"/>
</dbReference>
<dbReference type="EMBL" id="KV460227">
    <property type="protein sequence ID" value="OBT96653.2"/>
    <property type="molecule type" value="Genomic_DNA"/>
</dbReference>
<gene>
    <name evidence="4" type="ORF">VE01_05330</name>
</gene>
<evidence type="ECO:0000313" key="4">
    <source>
        <dbReference type="EMBL" id="OBT96653.2"/>
    </source>
</evidence>
<dbReference type="InterPro" id="IPR012338">
    <property type="entry name" value="Beta-lactam/transpept-like"/>
</dbReference>
<dbReference type="RefSeq" id="XP_018130386.2">
    <property type="nucleotide sequence ID" value="XM_018274795.2"/>
</dbReference>
<evidence type="ECO:0000256" key="1">
    <source>
        <dbReference type="ARBA" id="ARBA00009009"/>
    </source>
</evidence>
<dbReference type="PANTHER" id="PTHR43283">
    <property type="entry name" value="BETA-LACTAMASE-RELATED"/>
    <property type="match status" value="1"/>
</dbReference>
<organism evidence="4 5">
    <name type="scientific">Pseudogymnoascus verrucosus</name>
    <dbReference type="NCBI Taxonomy" id="342668"/>
    <lineage>
        <taxon>Eukaryota</taxon>
        <taxon>Fungi</taxon>
        <taxon>Dikarya</taxon>
        <taxon>Ascomycota</taxon>
        <taxon>Pezizomycotina</taxon>
        <taxon>Leotiomycetes</taxon>
        <taxon>Thelebolales</taxon>
        <taxon>Thelebolaceae</taxon>
        <taxon>Pseudogymnoascus</taxon>
    </lineage>
</organism>
<evidence type="ECO:0000256" key="2">
    <source>
        <dbReference type="ARBA" id="ARBA00022801"/>
    </source>
</evidence>
<keyword evidence="5" id="KW-1185">Reference proteome</keyword>
<dbReference type="PANTHER" id="PTHR43283:SF17">
    <property type="entry name" value="(LOVD), PUTATIVE (AFU_ORTHOLOGUE AFUA_5G00920)-RELATED"/>
    <property type="match status" value="1"/>
</dbReference>
<sequence>MAICVDTILITMASQTSMSAFEEWFEKAASPGPEREIPSSVVIVVDQDGIIYTKSVGTQSESPTSPLVSRPISSDTVMWVASCTKLLTSISLLQLIECGLLSLDAPVASLLPELSDPSVFTGFNAASALEFTKPEKEITVRMMMSHQSGVGYDIVHPYITKLRNLKSAAGEVVPDNLSWESQIQPLMAQPGTSWIYGANFELLSRLVERISGAPSLGAYMKEHIFGPLGITQATFHLASSPDMQDQIMDMSTRDVDGKVVPSALENWWKDRTFDSGGAGLYITPGEYAKVLCAILRNDGALLKPATMELLFEPQLGPEVQQTFESTLYDNGGAPVFSSGLPRGARTTQALGGTVCREDVYGGVNGGEGKRRNKGSLNWGGLPNMLWMVDREKGVGMVWGTQLMPTGDVRVLDGWRRVEEALYASNLREAREG</sequence>
<dbReference type="GeneID" id="28838716"/>
<dbReference type="InterPro" id="IPR050789">
    <property type="entry name" value="Diverse_Enzym_Activities"/>
</dbReference>
<evidence type="ECO:0000313" key="5">
    <source>
        <dbReference type="Proteomes" id="UP000091956"/>
    </source>
</evidence>
<name>A0A1B8GLE3_9PEZI</name>
<dbReference type="GO" id="GO:0016787">
    <property type="term" value="F:hydrolase activity"/>
    <property type="evidence" value="ECO:0007669"/>
    <property type="project" value="UniProtKB-KW"/>
</dbReference>
<proteinExistence type="inferred from homology"/>
<dbReference type="AlphaFoldDB" id="A0A1B8GLE3"/>
<keyword evidence="2" id="KW-0378">Hydrolase</keyword>
<feature type="domain" description="Beta-lactamase-related" evidence="3">
    <location>
        <begin position="28"/>
        <end position="416"/>
    </location>
</feature>
<reference evidence="4 5" key="1">
    <citation type="submission" date="2016-03" db="EMBL/GenBank/DDBJ databases">
        <title>Comparative genomics of Pseudogymnoascus destructans, the fungus causing white-nose syndrome of bats.</title>
        <authorList>
            <person name="Palmer J.M."/>
            <person name="Drees K.P."/>
            <person name="Foster J.T."/>
            <person name="Lindner D.L."/>
        </authorList>
    </citation>
    <scope>NUCLEOTIDE SEQUENCE [LARGE SCALE GENOMIC DNA]</scope>
    <source>
        <strain evidence="4 5">UAMH 10579</strain>
    </source>
</reference>
<comment type="similarity">
    <text evidence="1">Belongs to the class-A beta-lactamase family.</text>
</comment>
<dbReference type="Pfam" id="PF00144">
    <property type="entry name" value="Beta-lactamase"/>
    <property type="match status" value="1"/>
</dbReference>
<dbReference type="Gene3D" id="3.40.710.10">
    <property type="entry name" value="DD-peptidase/beta-lactamase superfamily"/>
    <property type="match status" value="1"/>
</dbReference>
<dbReference type="Proteomes" id="UP000091956">
    <property type="component" value="Unassembled WGS sequence"/>
</dbReference>
<reference evidence="5" key="2">
    <citation type="journal article" date="2018" name="Nat. Commun.">
        <title>Extreme sensitivity to ultraviolet light in the fungal pathogen causing white-nose syndrome of bats.</title>
        <authorList>
            <person name="Palmer J.M."/>
            <person name="Drees K.P."/>
            <person name="Foster J.T."/>
            <person name="Lindner D.L."/>
        </authorList>
    </citation>
    <scope>NUCLEOTIDE SEQUENCE [LARGE SCALE GENOMIC DNA]</scope>
    <source>
        <strain evidence="5">UAMH 10579</strain>
    </source>
</reference>
<accession>A0A1B8GLE3</accession>
<dbReference type="STRING" id="342668.A0A1B8GLE3"/>
<protein>
    <recommendedName>
        <fullName evidence="3">Beta-lactamase-related domain-containing protein</fullName>
    </recommendedName>
</protein>
<evidence type="ECO:0000259" key="3">
    <source>
        <dbReference type="Pfam" id="PF00144"/>
    </source>
</evidence>